<dbReference type="EMBL" id="VCAO01000003">
    <property type="protein sequence ID" value="TMM48047.1"/>
    <property type="molecule type" value="Genomic_DNA"/>
</dbReference>
<gene>
    <name evidence="2" type="ORF">FEV51_06995</name>
</gene>
<comment type="caution">
    <text evidence="2">The sequence shown here is derived from an EMBL/GenBank/DDBJ whole genome shotgun (WGS) entry which is preliminary data.</text>
</comment>
<dbReference type="AlphaFoldDB" id="A0A5S3P4W8"/>
<organism evidence="2 3">
    <name type="scientific">Qipengyuania marisflavi</name>
    <dbReference type="NCBI Taxonomy" id="2486356"/>
    <lineage>
        <taxon>Bacteria</taxon>
        <taxon>Pseudomonadati</taxon>
        <taxon>Pseudomonadota</taxon>
        <taxon>Alphaproteobacteria</taxon>
        <taxon>Sphingomonadales</taxon>
        <taxon>Erythrobacteraceae</taxon>
        <taxon>Qipengyuania</taxon>
    </lineage>
</organism>
<protein>
    <submittedName>
        <fullName evidence="2">PilZ domain-containing protein</fullName>
    </submittedName>
</protein>
<reference evidence="2 3" key="1">
    <citation type="submission" date="2019-05" db="EMBL/GenBank/DDBJ databases">
        <title>Erythrobacter marisflavi sp. nov., isolated from isolated from water of an estuary environment.</title>
        <authorList>
            <person name="Yoon J.-H."/>
        </authorList>
    </citation>
    <scope>NUCLEOTIDE SEQUENCE [LARGE SCALE GENOMIC DNA]</scope>
    <source>
        <strain evidence="2 3">KEM-5</strain>
    </source>
</reference>
<dbReference type="Pfam" id="PF07238">
    <property type="entry name" value="PilZ"/>
    <property type="match status" value="1"/>
</dbReference>
<dbReference type="SUPFAM" id="SSF141371">
    <property type="entry name" value="PilZ domain-like"/>
    <property type="match status" value="1"/>
</dbReference>
<keyword evidence="3" id="KW-1185">Reference proteome</keyword>
<name>A0A5S3P4W8_9SPHN</name>
<feature type="domain" description="PilZ" evidence="1">
    <location>
        <begin position="18"/>
        <end position="87"/>
    </location>
</feature>
<dbReference type="InterPro" id="IPR009875">
    <property type="entry name" value="PilZ_domain"/>
</dbReference>
<sequence length="124" mass="13417">MSSVDTRNVARDSLFLFAELMFDGQVEIVRVKVRNLSAGGMMAEAGLAVTRGDKVKVTLRNVGDVLGHVAWVQGNRFGVAFENQIDPILARAPASTSDVEAPRYARASLTPNKFGSEPGRIRSL</sequence>
<evidence type="ECO:0000313" key="2">
    <source>
        <dbReference type="EMBL" id="TMM48047.1"/>
    </source>
</evidence>
<evidence type="ECO:0000259" key="1">
    <source>
        <dbReference type="Pfam" id="PF07238"/>
    </source>
</evidence>
<proteinExistence type="predicted"/>
<evidence type="ECO:0000313" key="3">
    <source>
        <dbReference type="Proteomes" id="UP000309668"/>
    </source>
</evidence>
<dbReference type="OrthoDB" id="7391081at2"/>
<dbReference type="Proteomes" id="UP000309668">
    <property type="component" value="Unassembled WGS sequence"/>
</dbReference>
<dbReference type="GO" id="GO:0035438">
    <property type="term" value="F:cyclic-di-GMP binding"/>
    <property type="evidence" value="ECO:0007669"/>
    <property type="project" value="InterPro"/>
</dbReference>
<accession>A0A5S3P4W8</accession>
<dbReference type="RefSeq" id="WP_138617341.1">
    <property type="nucleotide sequence ID" value="NZ_VCAO01000003.1"/>
</dbReference>